<feature type="region of interest" description="Disordered" evidence="5">
    <location>
        <begin position="30"/>
        <end position="54"/>
    </location>
</feature>
<feature type="compositionally biased region" description="Basic and acidic residues" evidence="5">
    <location>
        <begin position="225"/>
        <end position="235"/>
    </location>
</feature>
<reference evidence="7" key="1">
    <citation type="submission" date="2021-01" db="EMBL/GenBank/DDBJ databases">
        <authorList>
            <person name="Corre E."/>
            <person name="Pelletier E."/>
            <person name="Niang G."/>
            <person name="Scheremetjew M."/>
            <person name="Finn R."/>
            <person name="Kale V."/>
            <person name="Holt S."/>
            <person name="Cochrane G."/>
            <person name="Meng A."/>
            <person name="Brown T."/>
            <person name="Cohen L."/>
        </authorList>
    </citation>
    <scope>NUCLEOTIDE SEQUENCE</scope>
    <source>
        <strain evidence="7">CCMP645</strain>
    </source>
</reference>
<keyword evidence="1 3" id="KW-0479">Metal-binding</keyword>
<evidence type="ECO:0000256" key="5">
    <source>
        <dbReference type="SAM" id="MobiDB-lite"/>
    </source>
</evidence>
<protein>
    <recommendedName>
        <fullName evidence="6">LIM zinc-binding domain-containing protein</fullName>
    </recommendedName>
</protein>
<accession>A0A7S4AZ94</accession>
<dbReference type="InterPro" id="IPR001781">
    <property type="entry name" value="Znf_LIM"/>
</dbReference>
<feature type="region of interest" description="Disordered" evidence="5">
    <location>
        <begin position="214"/>
        <end position="238"/>
    </location>
</feature>
<dbReference type="PROSITE" id="PS00478">
    <property type="entry name" value="LIM_DOMAIN_1"/>
    <property type="match status" value="1"/>
</dbReference>
<sequence>MGASIARCLQKDDSGLTNAEHLQQDYDSFDAPSQLSAPVDAGGYDAEADSASSNGSIRNASEAITAGITACTCDEQACRCMKANNTPSAERAGFEICAFSGQPHNANCLSMRLTELEALLAKQCEFEADTRETRRSLESRLRALEQHVAKHADSAADISRATQRLISLEATVTTLNLQVASLKLASYTNGDRHAGLEELSYMSDRSVLSIDEPVSDCSLTPADNRPGDERRKSLATEEGSSVISLATKLTTRVPLRRTYSGTTMQRYGSGSVVGCSQCKRGVYLGDRVLAEGLIFHRDCFRCAQCDVQLFSCPGWRRIGEAFYCQQHYLLLRAERKKRAAAVAEAATTEVETLAAATPTPTPTPTPTAEASASLELQELIRSKLQAAEDEYARHLTQLELRRLSAREEAKSPF</sequence>
<evidence type="ECO:0000256" key="1">
    <source>
        <dbReference type="ARBA" id="ARBA00022723"/>
    </source>
</evidence>
<dbReference type="Gene3D" id="2.10.110.10">
    <property type="entry name" value="Cysteine Rich Protein"/>
    <property type="match status" value="1"/>
</dbReference>
<dbReference type="SMART" id="SM00132">
    <property type="entry name" value="LIM"/>
    <property type="match status" value="1"/>
</dbReference>
<organism evidence="7">
    <name type="scientific">Chrysotila carterae</name>
    <name type="common">Marine alga</name>
    <name type="synonym">Syracosphaera carterae</name>
    <dbReference type="NCBI Taxonomy" id="13221"/>
    <lineage>
        <taxon>Eukaryota</taxon>
        <taxon>Haptista</taxon>
        <taxon>Haptophyta</taxon>
        <taxon>Prymnesiophyceae</taxon>
        <taxon>Isochrysidales</taxon>
        <taxon>Isochrysidaceae</taxon>
        <taxon>Chrysotila</taxon>
    </lineage>
</organism>
<dbReference type="GO" id="GO:0046872">
    <property type="term" value="F:metal ion binding"/>
    <property type="evidence" value="ECO:0007669"/>
    <property type="project" value="UniProtKB-KW"/>
</dbReference>
<dbReference type="Pfam" id="PF00412">
    <property type="entry name" value="LIM"/>
    <property type="match status" value="1"/>
</dbReference>
<evidence type="ECO:0000256" key="4">
    <source>
        <dbReference type="SAM" id="Coils"/>
    </source>
</evidence>
<evidence type="ECO:0000259" key="6">
    <source>
        <dbReference type="PROSITE" id="PS50023"/>
    </source>
</evidence>
<name>A0A7S4AZ94_CHRCT</name>
<dbReference type="SUPFAM" id="SSF57716">
    <property type="entry name" value="Glucocorticoid receptor-like (DNA-binding domain)"/>
    <property type="match status" value="1"/>
</dbReference>
<gene>
    <name evidence="7" type="ORF">PCAR00345_LOCUS1344</name>
</gene>
<proteinExistence type="predicted"/>
<evidence type="ECO:0000313" key="7">
    <source>
        <dbReference type="EMBL" id="CAE0748762.1"/>
    </source>
</evidence>
<feature type="region of interest" description="Disordered" evidence="5">
    <location>
        <begin position="351"/>
        <end position="371"/>
    </location>
</feature>
<feature type="domain" description="LIM zinc-binding" evidence="6">
    <location>
        <begin position="273"/>
        <end position="334"/>
    </location>
</feature>
<evidence type="ECO:0000256" key="2">
    <source>
        <dbReference type="ARBA" id="ARBA00022833"/>
    </source>
</evidence>
<dbReference type="AlphaFoldDB" id="A0A7S4AZ94"/>
<dbReference type="EMBL" id="HBIZ01002510">
    <property type="protein sequence ID" value="CAE0748762.1"/>
    <property type="molecule type" value="Transcribed_RNA"/>
</dbReference>
<dbReference type="PROSITE" id="PS50023">
    <property type="entry name" value="LIM_DOMAIN_2"/>
    <property type="match status" value="1"/>
</dbReference>
<feature type="coiled-coil region" evidence="4">
    <location>
        <begin position="127"/>
        <end position="154"/>
    </location>
</feature>
<evidence type="ECO:0000256" key="3">
    <source>
        <dbReference type="PROSITE-ProRule" id="PRU00125"/>
    </source>
</evidence>
<keyword evidence="3" id="KW-0440">LIM domain</keyword>
<keyword evidence="4" id="KW-0175">Coiled coil</keyword>
<keyword evidence="2 3" id="KW-0862">Zinc</keyword>